<dbReference type="InterPro" id="IPR003673">
    <property type="entry name" value="CoA-Trfase_fam_III"/>
</dbReference>
<gene>
    <name evidence="2" type="ORF">V8N49_03395</name>
</gene>
<dbReference type="PANTHER" id="PTHR48207">
    <property type="entry name" value="SUCCINATE--HYDROXYMETHYLGLUTARATE COA-TRANSFERASE"/>
    <property type="match status" value="1"/>
</dbReference>
<evidence type="ECO:0000256" key="1">
    <source>
        <dbReference type="ARBA" id="ARBA00022679"/>
    </source>
</evidence>
<keyword evidence="1 2" id="KW-0808">Transferase</keyword>
<proteinExistence type="predicted"/>
<evidence type="ECO:0000313" key="2">
    <source>
        <dbReference type="EMBL" id="MEI2680705.1"/>
    </source>
</evidence>
<dbReference type="SUPFAM" id="SSF89796">
    <property type="entry name" value="CoA-transferase family III (CaiB/BaiF)"/>
    <property type="match status" value="1"/>
</dbReference>
<dbReference type="InterPro" id="IPR044855">
    <property type="entry name" value="CoA-Trfase_III_dom3_sf"/>
</dbReference>
<dbReference type="Gene3D" id="3.40.50.10540">
    <property type="entry name" value="Crotonobetainyl-coa:carnitine coa-transferase, domain 1"/>
    <property type="match status" value="1"/>
</dbReference>
<organism evidence="2 3">
    <name type="scientific">Erwinia aphidicola</name>
    <dbReference type="NCBI Taxonomy" id="68334"/>
    <lineage>
        <taxon>Bacteria</taxon>
        <taxon>Pseudomonadati</taxon>
        <taxon>Pseudomonadota</taxon>
        <taxon>Gammaproteobacteria</taxon>
        <taxon>Enterobacterales</taxon>
        <taxon>Erwiniaceae</taxon>
        <taxon>Erwinia</taxon>
    </lineage>
</organism>
<dbReference type="Gene3D" id="3.30.1540.10">
    <property type="entry name" value="formyl-coa transferase, domain 3"/>
    <property type="match status" value="1"/>
</dbReference>
<dbReference type="InterPro" id="IPR023606">
    <property type="entry name" value="CoA-Trfase_III_dom_1_sf"/>
</dbReference>
<dbReference type="InterPro" id="IPR050483">
    <property type="entry name" value="CoA-transferase_III_domain"/>
</dbReference>
<protein>
    <submittedName>
        <fullName evidence="2">CoA transferase</fullName>
        <ecNumber evidence="2">2.8.3.-</ecNumber>
    </submittedName>
</protein>
<accession>A0ABU8DB13</accession>
<sequence>MTALTTGSLAGIRVIDLSRVLGGPWCGQLLGDHGADVIKVEPPQGDETRRWGPPFKQGVAAYYLGLNRNKRSGPSLDLSQQSGRETLFELLADADVLIENFKTGTMERWGIGYESLARRFPRLIHCRVSGFGGDGPLGGLVGYDAALQAMSGIMSVNGEADSGGVRVGIPIVDQSAGMNAAIGILLALFERTRSGLGQFIEASLYDTALSMLHPYSTNWLTSQQPPQRSGNAHISVYPYDVFPTGGVAVFIGAGNDRQFHTLCECLQAPELAGDERFATPAARSVNRRQLRTLLIAQLAGYDGAEFSEQLLRAGVPSAPLLTVDAALSHPHTLHRKMIIRIGDGYCGVASPIKLSRTPASYRLAPPIKA</sequence>
<dbReference type="RefSeq" id="WP_288497434.1">
    <property type="nucleotide sequence ID" value="NZ_JBANEI010000001.1"/>
</dbReference>
<dbReference type="Pfam" id="PF02515">
    <property type="entry name" value="CoA_transf_3"/>
    <property type="match status" value="1"/>
</dbReference>
<keyword evidence="3" id="KW-1185">Reference proteome</keyword>
<dbReference type="GO" id="GO:0016740">
    <property type="term" value="F:transferase activity"/>
    <property type="evidence" value="ECO:0007669"/>
    <property type="project" value="UniProtKB-KW"/>
</dbReference>
<name>A0ABU8DB13_ERWAP</name>
<reference evidence="2 3" key="1">
    <citation type="submission" date="2024-02" db="EMBL/GenBank/DDBJ databases">
        <title>First report Erwinia aphidicola in onion in Chile.</title>
        <authorList>
            <person name="Valenzuela M."/>
            <person name="Pena M."/>
            <person name="Dutta B."/>
        </authorList>
    </citation>
    <scope>NUCLEOTIDE SEQUENCE [LARGE SCALE GENOMIC DNA]</scope>
    <source>
        <strain evidence="2 3">QCJ3A</strain>
    </source>
</reference>
<dbReference type="EMBL" id="JBANEI010000001">
    <property type="protein sequence ID" value="MEI2680705.1"/>
    <property type="molecule type" value="Genomic_DNA"/>
</dbReference>
<comment type="caution">
    <text evidence="2">The sequence shown here is derived from an EMBL/GenBank/DDBJ whole genome shotgun (WGS) entry which is preliminary data.</text>
</comment>
<dbReference type="PANTHER" id="PTHR48207:SF3">
    <property type="entry name" value="SUCCINATE--HYDROXYMETHYLGLUTARATE COA-TRANSFERASE"/>
    <property type="match status" value="1"/>
</dbReference>
<evidence type="ECO:0000313" key="3">
    <source>
        <dbReference type="Proteomes" id="UP001306592"/>
    </source>
</evidence>
<dbReference type="Proteomes" id="UP001306592">
    <property type="component" value="Unassembled WGS sequence"/>
</dbReference>
<dbReference type="EC" id="2.8.3.-" evidence="2"/>